<dbReference type="InterPro" id="IPR005119">
    <property type="entry name" value="LysR_subst-bd"/>
</dbReference>
<protein>
    <submittedName>
        <fullName evidence="6">Transcriptional regulator, LysR family</fullName>
    </submittedName>
</protein>
<keyword evidence="2" id="KW-0805">Transcription regulation</keyword>
<dbReference type="KEGG" id="ebi:EbC_26020"/>
<evidence type="ECO:0000256" key="3">
    <source>
        <dbReference type="ARBA" id="ARBA00023125"/>
    </source>
</evidence>
<dbReference type="InterPro" id="IPR036388">
    <property type="entry name" value="WH-like_DNA-bd_sf"/>
</dbReference>
<evidence type="ECO:0000313" key="6">
    <source>
        <dbReference type="EMBL" id="CAX60133.1"/>
    </source>
</evidence>
<dbReference type="GO" id="GO:0003700">
    <property type="term" value="F:DNA-binding transcription factor activity"/>
    <property type="evidence" value="ECO:0007669"/>
    <property type="project" value="InterPro"/>
</dbReference>
<dbReference type="PANTHER" id="PTHR30118">
    <property type="entry name" value="HTH-TYPE TRANSCRIPTIONAL REGULATOR LEUO-RELATED"/>
    <property type="match status" value="1"/>
</dbReference>
<evidence type="ECO:0000256" key="1">
    <source>
        <dbReference type="ARBA" id="ARBA00009437"/>
    </source>
</evidence>
<feature type="domain" description="HTH lysR-type" evidence="5">
    <location>
        <begin position="6"/>
        <end position="63"/>
    </location>
</feature>
<dbReference type="InterPro" id="IPR037402">
    <property type="entry name" value="YidZ_PBP2"/>
</dbReference>
<reference evidence="6 7" key="1">
    <citation type="journal article" date="2010" name="BMC Genomics">
        <title>Genome comparison of the epiphytic bacteria Erwinia billingiae and E. tasmaniensis with the pear pathogen E. pyrifoliae.</title>
        <authorList>
            <person name="Kube M."/>
            <person name="Migdoll A.M."/>
            <person name="Gehring I."/>
            <person name="Heitmann K."/>
            <person name="Mayer Y."/>
            <person name="Kuhl H."/>
            <person name="Knaust F."/>
            <person name="Geider K."/>
            <person name="Reinhardt R."/>
        </authorList>
    </citation>
    <scope>NUCLEOTIDE SEQUENCE [LARGE SCALE GENOMIC DNA]</scope>
    <source>
        <strain evidence="6 7">Eb661</strain>
    </source>
</reference>
<dbReference type="Pfam" id="PF03466">
    <property type="entry name" value="LysR_substrate"/>
    <property type="match status" value="1"/>
</dbReference>
<organism evidence="7">
    <name type="scientific">Erwinia billingiae (strain Eb661)</name>
    <dbReference type="NCBI Taxonomy" id="634500"/>
    <lineage>
        <taxon>Bacteria</taxon>
        <taxon>Pseudomonadati</taxon>
        <taxon>Pseudomonadota</taxon>
        <taxon>Gammaproteobacteria</taxon>
        <taxon>Enterobacterales</taxon>
        <taxon>Erwiniaceae</taxon>
        <taxon>Erwinia</taxon>
    </lineage>
</organism>
<dbReference type="InterPro" id="IPR036390">
    <property type="entry name" value="WH_DNA-bd_sf"/>
</dbReference>
<dbReference type="InterPro" id="IPR050389">
    <property type="entry name" value="LysR-type_TF"/>
</dbReference>
<dbReference type="Proteomes" id="UP000008793">
    <property type="component" value="Chromosome"/>
</dbReference>
<sequence length="303" mass="33161">MDFHGIDLNLLVAFNALSEERNVTRAASRVGVSQPAMSAALARLRTLFGDPLFQRSADGLQPTARARELAEPIGNALQQLEVTLIARPAFDPSTVNQTFRLGMSEYPAYVLLPLLSQALEHQAPGIRLTVLNFDHRDRAIDLLDAGKIDAAIGVPTGQQNNRILSQPLLQDEFVTLLRHDHPLASREMDMATFLQLKHVLVSPEGDGYGLVDQVLAQQGLQRIRALTLPQMFAAPALVAATDMVTTVMKRVAQHASATGQLRMFTPPVTLPVVPFDLMWHRRNAGSSAQTWLRALIVSLASSL</sequence>
<keyword evidence="4" id="KW-0804">Transcription</keyword>
<dbReference type="AlphaFoldDB" id="D8MTH6"/>
<dbReference type="PRINTS" id="PR00039">
    <property type="entry name" value="HTHLYSR"/>
</dbReference>
<dbReference type="PROSITE" id="PS50931">
    <property type="entry name" value="HTH_LYSR"/>
    <property type="match status" value="1"/>
</dbReference>
<evidence type="ECO:0000259" key="5">
    <source>
        <dbReference type="PROSITE" id="PS50931"/>
    </source>
</evidence>
<dbReference type="InterPro" id="IPR000847">
    <property type="entry name" value="LysR_HTH_N"/>
</dbReference>
<dbReference type="Pfam" id="PF00126">
    <property type="entry name" value="HTH_1"/>
    <property type="match status" value="1"/>
</dbReference>
<dbReference type="Gene3D" id="1.10.10.10">
    <property type="entry name" value="Winged helix-like DNA-binding domain superfamily/Winged helix DNA-binding domain"/>
    <property type="match status" value="1"/>
</dbReference>
<evidence type="ECO:0000313" key="7">
    <source>
        <dbReference type="Proteomes" id="UP000008793"/>
    </source>
</evidence>
<gene>
    <name evidence="6" type="ordered locus">EbC_26020</name>
</gene>
<dbReference type="SUPFAM" id="SSF46785">
    <property type="entry name" value="Winged helix' DNA-binding domain"/>
    <property type="match status" value="1"/>
</dbReference>
<dbReference type="CDD" id="cd08417">
    <property type="entry name" value="PBP2_Nitroaromatics_like"/>
    <property type="match status" value="1"/>
</dbReference>
<dbReference type="GO" id="GO:0003677">
    <property type="term" value="F:DNA binding"/>
    <property type="evidence" value="ECO:0007669"/>
    <property type="project" value="UniProtKB-KW"/>
</dbReference>
<dbReference type="PANTHER" id="PTHR30118:SF15">
    <property type="entry name" value="TRANSCRIPTIONAL REGULATORY PROTEIN"/>
    <property type="match status" value="1"/>
</dbReference>
<name>D8MTH6_ERWBE</name>
<keyword evidence="7" id="KW-1185">Reference proteome</keyword>
<keyword evidence="3" id="KW-0238">DNA-binding</keyword>
<dbReference type="HOGENOM" id="CLU_039613_39_3_6"/>
<proteinExistence type="inferred from homology"/>
<dbReference type="Gene3D" id="3.40.190.10">
    <property type="entry name" value="Periplasmic binding protein-like II"/>
    <property type="match status" value="2"/>
</dbReference>
<dbReference type="EMBL" id="FP236843">
    <property type="protein sequence ID" value="CAX60133.1"/>
    <property type="molecule type" value="Genomic_DNA"/>
</dbReference>
<dbReference type="STRING" id="634500.EbC_26020"/>
<dbReference type="SUPFAM" id="SSF53850">
    <property type="entry name" value="Periplasmic binding protein-like II"/>
    <property type="match status" value="1"/>
</dbReference>
<comment type="similarity">
    <text evidence="1">Belongs to the LysR transcriptional regulatory family.</text>
</comment>
<dbReference type="eggNOG" id="COG0583">
    <property type="taxonomic scope" value="Bacteria"/>
</dbReference>
<evidence type="ECO:0000256" key="4">
    <source>
        <dbReference type="ARBA" id="ARBA00023163"/>
    </source>
</evidence>
<evidence type="ECO:0000256" key="2">
    <source>
        <dbReference type="ARBA" id="ARBA00023015"/>
    </source>
</evidence>
<accession>D8MTH6</accession>